<feature type="chain" id="PRO_5028971537" evidence="1">
    <location>
        <begin position="20"/>
        <end position="45"/>
    </location>
</feature>
<evidence type="ECO:0000256" key="1">
    <source>
        <dbReference type="SAM" id="SignalP"/>
    </source>
</evidence>
<protein>
    <submittedName>
        <fullName evidence="2">Uncharacterized protein</fullName>
    </submittedName>
</protein>
<dbReference type="RefSeq" id="WP_188156181.1">
    <property type="nucleotide sequence ID" value="NZ_CP061280.1"/>
</dbReference>
<name>A0A7H1C0M7_9PAST</name>
<dbReference type="Proteomes" id="UP000576260">
    <property type="component" value="Chromosome"/>
</dbReference>
<feature type="signal peptide" evidence="1">
    <location>
        <begin position="1"/>
        <end position="19"/>
    </location>
</feature>
<keyword evidence="1" id="KW-0732">Signal</keyword>
<evidence type="ECO:0000313" key="2">
    <source>
        <dbReference type="EMBL" id="QNS14532.1"/>
    </source>
</evidence>
<organism evidence="2 3">
    <name type="scientific">Mannheimia bovis</name>
    <dbReference type="NCBI Taxonomy" id="2770636"/>
    <lineage>
        <taxon>Bacteria</taxon>
        <taxon>Pseudomonadati</taxon>
        <taxon>Pseudomonadota</taxon>
        <taxon>Gammaproteobacteria</taxon>
        <taxon>Pasteurellales</taxon>
        <taxon>Pasteurellaceae</taxon>
        <taxon>Mannheimia</taxon>
    </lineage>
</organism>
<dbReference type="AlphaFoldDB" id="A0A7H1C0M7"/>
<dbReference type="KEGG" id="mbos:ICJ55_07120"/>
<dbReference type="EMBL" id="CP061280">
    <property type="protein sequence ID" value="QNS14532.1"/>
    <property type="molecule type" value="Genomic_DNA"/>
</dbReference>
<accession>A0A7H1C0M7</accession>
<evidence type="ECO:0000313" key="3">
    <source>
        <dbReference type="Proteomes" id="UP000576260"/>
    </source>
</evidence>
<gene>
    <name evidence="2" type="ORF">ICJ55_07120</name>
</gene>
<keyword evidence="3" id="KW-1185">Reference proteome</keyword>
<sequence>MVRTAISAFLFMLALTLLMQCSDGEELIPTGECKPEKCEFKTENV</sequence>
<proteinExistence type="predicted"/>
<reference evidence="2 3" key="1">
    <citation type="submission" date="2020-09" db="EMBL/GenBank/DDBJ databases">
        <title>Mannheimia bovis sp.nov., isolated from a cow.</title>
        <authorList>
            <person name="Li F."/>
        </authorList>
    </citation>
    <scope>NUCLEOTIDE SEQUENCE [LARGE SCALE GENOMIC DNA]</scope>
    <source>
        <strain evidence="2 3">ZY190616</strain>
    </source>
</reference>